<gene>
    <name evidence="2" type="ORF">FGO68_gene12406</name>
</gene>
<sequence length="550" mass="62585">MFAPMKRGVLNYKPKDVHVAATILSYLDFETIHGSISLASSGFHSLITKDKRIDQVTWRVLFTQEFRYLDYPDHAIQQGETYRQYFIRSFKLFKQMRGLLAGIINETNARTGTKEMDGFLRPFSDRTSPKFAFIDERITFQIECLYKSFRDRNVDQILQGVSQPLKNQMDTQMPHSKEESKEFSSKKTFNQISSENVFQINTMVSRNTVINSNARHDVKQSSAGSTDDDDDDSKFKLRSLSFNNYTLTEVLMTVKQIHNFRLVILNKTGVKAFPILHINQYRQASFIDINNICGRGCNAIYSANGYDKSMFIYLAPSLLEYLTQHYNNLKEGSYQLTCKPVLLPDLEQTSLDAQSMNPSKLVMVPTISQFRNNPHDLGGSVTVTNGVKVEAQAKLIPMFCRFDPLMSEVTPRYFFVYQIRISVVPPASPSFQPNKPPSSSNLCTLGAGTLSNGSDSPLAQARSQPPTAFRPCKLIALALQEQENRKELRWSWHRWKIPRSQGLRRRALSLPELRGGRRVDLNNGRILPVQVPAAWRGGSCNRGPRAIGRH</sequence>
<protein>
    <submittedName>
        <fullName evidence="2">Uncharacterized protein</fullName>
    </submittedName>
</protein>
<feature type="compositionally biased region" description="Basic and acidic residues" evidence="1">
    <location>
        <begin position="175"/>
        <end position="185"/>
    </location>
</feature>
<reference evidence="2" key="1">
    <citation type="submission" date="2019-06" db="EMBL/GenBank/DDBJ databases">
        <authorList>
            <person name="Zheng W."/>
        </authorList>
    </citation>
    <scope>NUCLEOTIDE SEQUENCE</scope>
    <source>
        <strain evidence="2">QDHG01</strain>
    </source>
</reference>
<dbReference type="OrthoDB" id="2305498at2759"/>
<evidence type="ECO:0000256" key="1">
    <source>
        <dbReference type="SAM" id="MobiDB-lite"/>
    </source>
</evidence>
<name>A0A8J8P344_HALGN</name>
<dbReference type="Proteomes" id="UP000785679">
    <property type="component" value="Unassembled WGS sequence"/>
</dbReference>
<accession>A0A8J8P344</accession>
<feature type="region of interest" description="Disordered" evidence="1">
    <location>
        <begin position="168"/>
        <end position="187"/>
    </location>
</feature>
<keyword evidence="3" id="KW-1185">Reference proteome</keyword>
<evidence type="ECO:0000313" key="2">
    <source>
        <dbReference type="EMBL" id="TNV84894.1"/>
    </source>
</evidence>
<evidence type="ECO:0000313" key="3">
    <source>
        <dbReference type="Proteomes" id="UP000785679"/>
    </source>
</evidence>
<proteinExistence type="predicted"/>
<dbReference type="AlphaFoldDB" id="A0A8J8P344"/>
<organism evidence="2 3">
    <name type="scientific">Halteria grandinella</name>
    <dbReference type="NCBI Taxonomy" id="5974"/>
    <lineage>
        <taxon>Eukaryota</taxon>
        <taxon>Sar</taxon>
        <taxon>Alveolata</taxon>
        <taxon>Ciliophora</taxon>
        <taxon>Intramacronucleata</taxon>
        <taxon>Spirotrichea</taxon>
        <taxon>Stichotrichia</taxon>
        <taxon>Sporadotrichida</taxon>
        <taxon>Halteriidae</taxon>
        <taxon>Halteria</taxon>
    </lineage>
</organism>
<comment type="caution">
    <text evidence="2">The sequence shown here is derived from an EMBL/GenBank/DDBJ whole genome shotgun (WGS) entry which is preliminary data.</text>
</comment>
<dbReference type="EMBL" id="RRYP01002328">
    <property type="protein sequence ID" value="TNV84894.1"/>
    <property type="molecule type" value="Genomic_DNA"/>
</dbReference>